<dbReference type="AlphaFoldDB" id="A0A9P6C0H1"/>
<evidence type="ECO:0000313" key="2">
    <source>
        <dbReference type="Proteomes" id="UP000807342"/>
    </source>
</evidence>
<sequence length="152" mass="17513">MPPTLAVLELTPLLRFGQHRESDIRWGVVFGRLMSLRKLVYDRWSPFSAVKSLAIMHDTHERTILPVLEKIQIICPEDVDDSPGANDVIDMSIPWRSILMILERRGDSFQNALRLEIVGLPLDWRYYDGEHLRKLITRGVGLKIVRQEAGLI</sequence>
<evidence type="ECO:0000313" key="1">
    <source>
        <dbReference type="EMBL" id="KAF9447336.1"/>
    </source>
</evidence>
<dbReference type="EMBL" id="MU151204">
    <property type="protein sequence ID" value="KAF9447336.1"/>
    <property type="molecule type" value="Genomic_DNA"/>
</dbReference>
<reference evidence="1" key="1">
    <citation type="submission" date="2020-11" db="EMBL/GenBank/DDBJ databases">
        <authorList>
            <consortium name="DOE Joint Genome Institute"/>
            <person name="Ahrendt S."/>
            <person name="Riley R."/>
            <person name="Andreopoulos W."/>
            <person name="Labutti K."/>
            <person name="Pangilinan J."/>
            <person name="Ruiz-Duenas F.J."/>
            <person name="Barrasa J.M."/>
            <person name="Sanchez-Garcia M."/>
            <person name="Camarero S."/>
            <person name="Miyauchi S."/>
            <person name="Serrano A."/>
            <person name="Linde D."/>
            <person name="Babiker R."/>
            <person name="Drula E."/>
            <person name="Ayuso-Fernandez I."/>
            <person name="Pacheco R."/>
            <person name="Padilla G."/>
            <person name="Ferreira P."/>
            <person name="Barriuso J."/>
            <person name="Kellner H."/>
            <person name="Castanera R."/>
            <person name="Alfaro M."/>
            <person name="Ramirez L."/>
            <person name="Pisabarro A.G."/>
            <person name="Kuo A."/>
            <person name="Tritt A."/>
            <person name="Lipzen A."/>
            <person name="He G."/>
            <person name="Yan M."/>
            <person name="Ng V."/>
            <person name="Cullen D."/>
            <person name="Martin F."/>
            <person name="Rosso M.-N."/>
            <person name="Henrissat B."/>
            <person name="Hibbett D."/>
            <person name="Martinez A.T."/>
            <person name="Grigoriev I.V."/>
        </authorList>
    </citation>
    <scope>NUCLEOTIDE SEQUENCE</scope>
    <source>
        <strain evidence="1">MF-IS2</strain>
    </source>
</reference>
<protein>
    <submittedName>
        <fullName evidence="1">Uncharacterized protein</fullName>
    </submittedName>
</protein>
<dbReference type="Proteomes" id="UP000807342">
    <property type="component" value="Unassembled WGS sequence"/>
</dbReference>
<gene>
    <name evidence="1" type="ORF">P691DRAFT_802573</name>
</gene>
<keyword evidence="2" id="KW-1185">Reference proteome</keyword>
<accession>A0A9P6C0H1</accession>
<comment type="caution">
    <text evidence="1">The sequence shown here is derived from an EMBL/GenBank/DDBJ whole genome shotgun (WGS) entry which is preliminary data.</text>
</comment>
<proteinExistence type="predicted"/>
<organism evidence="1 2">
    <name type="scientific">Macrolepiota fuliginosa MF-IS2</name>
    <dbReference type="NCBI Taxonomy" id="1400762"/>
    <lineage>
        <taxon>Eukaryota</taxon>
        <taxon>Fungi</taxon>
        <taxon>Dikarya</taxon>
        <taxon>Basidiomycota</taxon>
        <taxon>Agaricomycotina</taxon>
        <taxon>Agaricomycetes</taxon>
        <taxon>Agaricomycetidae</taxon>
        <taxon>Agaricales</taxon>
        <taxon>Agaricineae</taxon>
        <taxon>Agaricaceae</taxon>
        <taxon>Macrolepiota</taxon>
    </lineage>
</organism>
<name>A0A9P6C0H1_9AGAR</name>